<evidence type="ECO:0000259" key="3">
    <source>
        <dbReference type="Pfam" id="PF25583"/>
    </source>
</evidence>
<dbReference type="InterPro" id="IPR036390">
    <property type="entry name" value="WH_DNA-bd_sf"/>
</dbReference>
<organism evidence="4 5">
    <name type="scientific">Cylindrospermopsis curvispora GIHE-G1</name>
    <dbReference type="NCBI Taxonomy" id="2666332"/>
    <lineage>
        <taxon>Bacteria</taxon>
        <taxon>Bacillati</taxon>
        <taxon>Cyanobacteriota</taxon>
        <taxon>Cyanophyceae</taxon>
        <taxon>Nostocales</taxon>
        <taxon>Aphanizomenonaceae</taxon>
        <taxon>Cylindrospermopsis</taxon>
    </lineage>
</organism>
<evidence type="ECO:0000313" key="5">
    <source>
        <dbReference type="Proteomes" id="UP000516013"/>
    </source>
</evidence>
<dbReference type="Gene3D" id="1.10.10.10">
    <property type="entry name" value="Winged helix-like DNA-binding domain superfamily/Winged helix DNA-binding domain"/>
    <property type="match status" value="1"/>
</dbReference>
<dbReference type="Pfam" id="PF25583">
    <property type="entry name" value="WCX"/>
    <property type="match status" value="1"/>
</dbReference>
<dbReference type="PANTHER" id="PTHR34580">
    <property type="match status" value="1"/>
</dbReference>
<dbReference type="Proteomes" id="UP000516013">
    <property type="component" value="Plasmid p-r.curvispora1"/>
</dbReference>
<accession>A0A7H0F5Y1</accession>
<keyword evidence="5" id="KW-1185">Reference proteome</keyword>
<dbReference type="KEGG" id="ccur:IAR63_18000"/>
<dbReference type="InterPro" id="IPR026881">
    <property type="entry name" value="WYL_dom"/>
</dbReference>
<dbReference type="InterPro" id="IPR051534">
    <property type="entry name" value="CBASS_pafABC_assoc_protein"/>
</dbReference>
<proteinExistence type="predicted"/>
<dbReference type="AlphaFoldDB" id="A0A7H0F5Y1"/>
<dbReference type="InterPro" id="IPR036388">
    <property type="entry name" value="WH-like_DNA-bd_sf"/>
</dbReference>
<dbReference type="PIRSF" id="PIRSF016838">
    <property type="entry name" value="PafC"/>
    <property type="match status" value="1"/>
</dbReference>
<geneLocation type="plasmid" evidence="4 5">
    <name>p-r.curvispora1</name>
</geneLocation>
<name>A0A7H0F5Y1_9CYAN</name>
<dbReference type="PROSITE" id="PS52050">
    <property type="entry name" value="WYL"/>
    <property type="match status" value="1"/>
</dbReference>
<feature type="domain" description="WYL" evidence="2">
    <location>
        <begin position="141"/>
        <end position="210"/>
    </location>
</feature>
<evidence type="ECO:0000313" key="4">
    <source>
        <dbReference type="EMBL" id="QNP31447.1"/>
    </source>
</evidence>
<feature type="domain" description="WCX" evidence="3">
    <location>
        <begin position="242"/>
        <end position="318"/>
    </location>
</feature>
<keyword evidence="4" id="KW-0614">Plasmid</keyword>
<dbReference type="InterPro" id="IPR057727">
    <property type="entry name" value="WCX_dom"/>
</dbReference>
<feature type="domain" description="Helix-turn-helix type 11" evidence="1">
    <location>
        <begin position="7"/>
        <end position="59"/>
    </location>
</feature>
<dbReference type="InterPro" id="IPR028349">
    <property type="entry name" value="PafC-like"/>
</dbReference>
<protein>
    <submittedName>
        <fullName evidence="4">YafY family transcriptional regulator</fullName>
    </submittedName>
</protein>
<dbReference type="InterPro" id="IPR013196">
    <property type="entry name" value="HTH_11"/>
</dbReference>
<dbReference type="Pfam" id="PF08279">
    <property type="entry name" value="HTH_11"/>
    <property type="match status" value="1"/>
</dbReference>
<dbReference type="PANTHER" id="PTHR34580:SF9">
    <property type="entry name" value="SLL5097 PROTEIN"/>
    <property type="match status" value="1"/>
</dbReference>
<sequence>MSRHLLRLLEIDSMIRDNRRFTTREMAERLEVSERTLRSDIAFLRDRFNAPLDFSSKQGFHYTDETWRLPSINLSISELFAVMLGAKMLESYAGSAYINDLDSAILRLTERVPKEVQINTEKLSDQRIIFTGGAETYIAPEILRNLVTAIDNVKQIKIEYYTASRDTFSERIVNPYNLRIHRGTNYYVIGFCHNRQAIRYFRVDRIKKLQLLSCSFTRDPSFNIQDHLNDSFQIELGEGQPQLVRIWFSPSTTPYVKDRRWHGTQKIEEHPDGSMILQMEATGLNDLKRWVLGYGGGAIVLSPPELIDLVRDEVQKMVQNYREK</sequence>
<dbReference type="EMBL" id="CP060823">
    <property type="protein sequence ID" value="QNP31447.1"/>
    <property type="molecule type" value="Genomic_DNA"/>
</dbReference>
<dbReference type="Pfam" id="PF13280">
    <property type="entry name" value="WYL"/>
    <property type="match status" value="1"/>
</dbReference>
<evidence type="ECO:0000259" key="2">
    <source>
        <dbReference type="Pfam" id="PF13280"/>
    </source>
</evidence>
<gene>
    <name evidence="4" type="ORF">IAR63_18000</name>
</gene>
<evidence type="ECO:0000259" key="1">
    <source>
        <dbReference type="Pfam" id="PF08279"/>
    </source>
</evidence>
<dbReference type="SUPFAM" id="SSF46785">
    <property type="entry name" value="Winged helix' DNA-binding domain"/>
    <property type="match status" value="1"/>
</dbReference>
<reference evidence="4 5" key="1">
    <citation type="submission" date="2020-08" db="EMBL/GenBank/DDBJ databases">
        <title>Complete genome sequence of Raphidiopsis curvispora isolated from drinking water reservoir in South Korea.</title>
        <authorList>
            <person name="Jeong J."/>
        </authorList>
    </citation>
    <scope>NUCLEOTIDE SEQUENCE [LARGE SCALE GENOMIC DNA]</scope>
    <source>
        <strain evidence="4 5">GIHE-G1</strain>
        <plasmid evidence="4 5">p-r.curvispora1</plasmid>
    </source>
</reference>